<feature type="transmembrane region" description="Helical" evidence="1">
    <location>
        <begin position="6"/>
        <end position="26"/>
    </location>
</feature>
<gene>
    <name evidence="2" type="ORF">FBZ93_1261</name>
</gene>
<keyword evidence="1" id="KW-0472">Membrane</keyword>
<sequence>MADGGLAATVGVVGGIVGLIGGLMSFGDRFYKGRPIASLTTGTSGDQKLVFVRIKNTTNYDVMIKRATERRQVYFLTEDFEIGNLLRGQTEGMFRPFMLKPGDSKDLLIRPKFKDGVAVEAMGNRHIDFWLYWRRGKIVSPSVV</sequence>
<dbReference type="Proteomes" id="UP000321304">
    <property type="component" value="Unassembled WGS sequence"/>
</dbReference>
<proteinExistence type="predicted"/>
<evidence type="ECO:0000256" key="1">
    <source>
        <dbReference type="SAM" id="Phobius"/>
    </source>
</evidence>
<name>A0A560L0W3_9BRAD</name>
<dbReference type="EMBL" id="VITY01000026">
    <property type="protein sequence ID" value="TWB86820.1"/>
    <property type="molecule type" value="Genomic_DNA"/>
</dbReference>
<keyword evidence="1" id="KW-0812">Transmembrane</keyword>
<reference evidence="2 3" key="1">
    <citation type="submission" date="2019-06" db="EMBL/GenBank/DDBJ databases">
        <title>Genomic Encyclopedia of Type Strains, Phase IV (KMG-V): Genome sequencing to study the core and pangenomes of soil and plant-associated prokaryotes.</title>
        <authorList>
            <person name="Whitman W."/>
        </authorList>
    </citation>
    <scope>NUCLEOTIDE SEQUENCE [LARGE SCALE GENOMIC DNA]</scope>
    <source>
        <strain evidence="2 3">BR 10355</strain>
    </source>
</reference>
<organism evidence="2 3">
    <name type="scientific">Bradyrhizobium macuxiense</name>
    <dbReference type="NCBI Taxonomy" id="1755647"/>
    <lineage>
        <taxon>Bacteria</taxon>
        <taxon>Pseudomonadati</taxon>
        <taxon>Pseudomonadota</taxon>
        <taxon>Alphaproteobacteria</taxon>
        <taxon>Hyphomicrobiales</taxon>
        <taxon>Nitrobacteraceae</taxon>
        <taxon>Bradyrhizobium</taxon>
    </lineage>
</organism>
<keyword evidence="3" id="KW-1185">Reference proteome</keyword>
<protein>
    <submittedName>
        <fullName evidence="2">Uncharacterized protein</fullName>
    </submittedName>
</protein>
<evidence type="ECO:0000313" key="3">
    <source>
        <dbReference type="Proteomes" id="UP000321304"/>
    </source>
</evidence>
<dbReference type="OrthoDB" id="9875402at2"/>
<dbReference type="AlphaFoldDB" id="A0A560L0W3"/>
<evidence type="ECO:0000313" key="2">
    <source>
        <dbReference type="EMBL" id="TWB86820.1"/>
    </source>
</evidence>
<accession>A0A560L0W3</accession>
<keyword evidence="1" id="KW-1133">Transmembrane helix</keyword>
<comment type="caution">
    <text evidence="2">The sequence shown here is derived from an EMBL/GenBank/DDBJ whole genome shotgun (WGS) entry which is preliminary data.</text>
</comment>
<dbReference type="RefSeq" id="WP_146993100.1">
    <property type="nucleotide sequence ID" value="NZ_VITY01000026.1"/>
</dbReference>